<evidence type="ECO:0000313" key="2">
    <source>
        <dbReference type="Proteomes" id="UP000727907"/>
    </source>
</evidence>
<gene>
    <name evidence="1" type="ORF">KQ910_26390</name>
</gene>
<sequence length="401" mass="44321">MTGPLSGLRIVDLTTIMMGPWCTRIVADLGADVIKVEAPEGDSSRYGGNARNRGMGGGFQHTARRKRSLVLDLKKPSARDVILRLTAGADAFVSNIRPGPLDRLGLGYEAVRRSNPSIVYLSMVGYGTGGRYAGQPAYDDLIQAASAISTLLQRSTGEQRFIPMAAIDRIVGTAGANMLLAGLLAKARTGVGQKIEVPMFETMVQFVLAEHMQGATFDPPTGPPGYARTLSRSRRPYATQDGHLAVLPYNDGQWRRFFEAIGKGNLFTEDPRFADIVARTANIDALYDMIGDELKTRPTSEWLELLHKADIPCMVPHTLETLMEDPHLHDRGFFELREHPSEGRIRLMREPSTWSETPPPEDRFAPRLGQHTREILAEVGYVDSEIDTMITEKAAFEERGR</sequence>
<dbReference type="InterPro" id="IPR003673">
    <property type="entry name" value="CoA-Trfase_fam_III"/>
</dbReference>
<dbReference type="InterPro" id="IPR050483">
    <property type="entry name" value="CoA-transferase_III_domain"/>
</dbReference>
<dbReference type="PANTHER" id="PTHR48207">
    <property type="entry name" value="SUCCINATE--HYDROXYMETHYLGLUTARATE COA-TRANSFERASE"/>
    <property type="match status" value="1"/>
</dbReference>
<keyword evidence="1" id="KW-0808">Transferase</keyword>
<comment type="caution">
    <text evidence="1">The sequence shown here is derived from an EMBL/GenBank/DDBJ whole genome shotgun (WGS) entry which is preliminary data.</text>
</comment>
<organism evidence="1 2">
    <name type="scientific">Reyranella humidisoli</name>
    <dbReference type="NCBI Taxonomy" id="2849149"/>
    <lineage>
        <taxon>Bacteria</taxon>
        <taxon>Pseudomonadati</taxon>
        <taxon>Pseudomonadota</taxon>
        <taxon>Alphaproteobacteria</taxon>
        <taxon>Hyphomicrobiales</taxon>
        <taxon>Reyranellaceae</taxon>
        <taxon>Reyranella</taxon>
    </lineage>
</organism>
<dbReference type="PANTHER" id="PTHR48207:SF4">
    <property type="entry name" value="BLL6097 PROTEIN"/>
    <property type="match status" value="1"/>
</dbReference>
<proteinExistence type="predicted"/>
<name>A0ABS6ITG0_9HYPH</name>
<evidence type="ECO:0000313" key="1">
    <source>
        <dbReference type="EMBL" id="MBU8877324.1"/>
    </source>
</evidence>
<dbReference type="RefSeq" id="WP_216967078.1">
    <property type="nucleotide sequence ID" value="NZ_JAHOPB010000004.1"/>
</dbReference>
<protein>
    <submittedName>
        <fullName evidence="1">CoA transferase</fullName>
    </submittedName>
</protein>
<keyword evidence="2" id="KW-1185">Reference proteome</keyword>
<dbReference type="Pfam" id="PF02515">
    <property type="entry name" value="CoA_transf_3"/>
    <property type="match status" value="1"/>
</dbReference>
<reference evidence="1 2" key="1">
    <citation type="submission" date="2021-06" db="EMBL/GenBank/DDBJ databases">
        <authorList>
            <person name="Lee D.H."/>
        </authorList>
    </citation>
    <scope>NUCLEOTIDE SEQUENCE [LARGE SCALE GENOMIC DNA]</scope>
    <source>
        <strain evidence="1 2">MMS21-HV4-11</strain>
    </source>
</reference>
<dbReference type="EMBL" id="JAHOPB010000004">
    <property type="protein sequence ID" value="MBU8877324.1"/>
    <property type="molecule type" value="Genomic_DNA"/>
</dbReference>
<dbReference type="GO" id="GO:0016740">
    <property type="term" value="F:transferase activity"/>
    <property type="evidence" value="ECO:0007669"/>
    <property type="project" value="UniProtKB-KW"/>
</dbReference>
<accession>A0ABS6ITG0</accession>
<dbReference type="Proteomes" id="UP000727907">
    <property type="component" value="Unassembled WGS sequence"/>
</dbReference>